<proteinExistence type="predicted"/>
<organism evidence="1 2">
    <name type="scientific">Thalassobellus suaedae</name>
    <dbReference type="NCBI Taxonomy" id="3074124"/>
    <lineage>
        <taxon>Bacteria</taxon>
        <taxon>Pseudomonadati</taxon>
        <taxon>Bacteroidota</taxon>
        <taxon>Flavobacteriia</taxon>
        <taxon>Flavobacteriales</taxon>
        <taxon>Flavobacteriaceae</taxon>
        <taxon>Thalassobellus</taxon>
    </lineage>
</organism>
<dbReference type="InterPro" id="IPR014054">
    <property type="entry name" value="Phage_regulatory_Rha"/>
</dbReference>
<name>A0ABY9XX05_9FLAO</name>
<dbReference type="NCBIfam" id="TIGR02681">
    <property type="entry name" value="phage_pRha"/>
    <property type="match status" value="1"/>
</dbReference>
<gene>
    <name evidence="1" type="ORF">RHP51_07520</name>
</gene>
<dbReference type="RefSeq" id="WP_415866753.1">
    <property type="nucleotide sequence ID" value="NZ_CP134537.1"/>
</dbReference>
<sequence>MTNTNLSLVKECMTSLDLSAFTGKRHSDVLRDIREMSKSWFKVTQRNFADSEYIDSTGRKQPMFKLEKDEILFIASKYNDELRAMIITRLFQLEKGKIQLEKEQNRVLRIDNDRLWDKLDRQDLY</sequence>
<evidence type="ECO:0000313" key="1">
    <source>
        <dbReference type="EMBL" id="WNH10495.1"/>
    </source>
</evidence>
<evidence type="ECO:0000313" key="2">
    <source>
        <dbReference type="Proteomes" id="UP001302806"/>
    </source>
</evidence>
<accession>A0ABY9XX05</accession>
<dbReference type="EMBL" id="CP134537">
    <property type="protein sequence ID" value="WNH10495.1"/>
    <property type="molecule type" value="Genomic_DNA"/>
</dbReference>
<reference evidence="1 2" key="1">
    <citation type="submission" date="2023-09" db="EMBL/GenBank/DDBJ databases">
        <title>Thalassobella suaedae gen. nov., sp. nov., a marine bacterium of the family Flavobacteriaceae isolated from a halophyte Suaeda japonica.</title>
        <authorList>
            <person name="Lee S.Y."/>
            <person name="Hwang C.Y."/>
        </authorList>
    </citation>
    <scope>NUCLEOTIDE SEQUENCE [LARGE SCALE GENOMIC DNA]</scope>
    <source>
        <strain evidence="1 2">HL-DH14</strain>
    </source>
</reference>
<dbReference type="Proteomes" id="UP001302806">
    <property type="component" value="Chromosome"/>
</dbReference>
<protein>
    <submittedName>
        <fullName evidence="1">Rha family transcriptional regulator</fullName>
    </submittedName>
</protein>
<dbReference type="Pfam" id="PF09669">
    <property type="entry name" value="Phage_pRha"/>
    <property type="match status" value="1"/>
</dbReference>